<evidence type="ECO:0000259" key="3">
    <source>
        <dbReference type="Pfam" id="PF00884"/>
    </source>
</evidence>
<proteinExistence type="inferred from homology"/>
<protein>
    <submittedName>
        <fullName evidence="4">Arylsulfatase J</fullName>
    </submittedName>
</protein>
<reference evidence="4" key="1">
    <citation type="submission" date="2023-03" db="EMBL/GenBank/DDBJ databases">
        <authorList>
            <person name="Steffen K."/>
            <person name="Cardenas P."/>
        </authorList>
    </citation>
    <scope>NUCLEOTIDE SEQUENCE</scope>
</reference>
<accession>A0AA35RS74</accession>
<comment type="cofactor">
    <cofactor evidence="1">
        <name>Ca(2+)</name>
        <dbReference type="ChEBI" id="CHEBI:29108"/>
    </cofactor>
</comment>
<gene>
    <name evidence="4" type="ORF">GBAR_LOCUS10021</name>
</gene>
<comment type="similarity">
    <text evidence="2">Belongs to the sulfatase family.</text>
</comment>
<feature type="domain" description="Sulfatase N-terminal" evidence="3">
    <location>
        <begin position="1"/>
        <end position="258"/>
    </location>
</feature>
<dbReference type="SUPFAM" id="SSF53649">
    <property type="entry name" value="Alkaline phosphatase-like"/>
    <property type="match status" value="1"/>
</dbReference>
<sequence length="365" mass="41719">MTGRYPDRVGVPGVIRTHPEDSWGYFRQDAVTLPSVLKQKDYHTALIGKWHLGLEPENHPCRRGFDRFHGFLGDMMDDYYTHLRHDINYMRHGFDTIDPQEHATDLFTEWSVDFIRAQAQSSQPFFLYLAYNAPHTPIQPPDDWVERVREREPDISPQRAKYIALVEHMDAGIGRVLDTLVETDQLSNTLVIYTSDNGGSIDVGAHNGPLRGQKGEMYEGGIRVPACAMWPGHVPEGHVTDQVALLMDLFPTVCEVAGAPIAHEIEGRSIWKTLQAEQQDFSDRILYWLRREGGQRFLGQCQHAVRRGDTKLLHNSPFEALELYDLSDDPLETTNGSQTQIDLFREMSQLFQAETQKAGHVPWQR</sequence>
<dbReference type="Pfam" id="PF00884">
    <property type="entry name" value="Sulfatase"/>
    <property type="match status" value="1"/>
</dbReference>
<evidence type="ECO:0000256" key="2">
    <source>
        <dbReference type="ARBA" id="ARBA00008779"/>
    </source>
</evidence>
<dbReference type="Gene3D" id="3.30.1120.10">
    <property type="match status" value="1"/>
</dbReference>
<dbReference type="Gene3D" id="3.40.720.10">
    <property type="entry name" value="Alkaline Phosphatase, subunit A"/>
    <property type="match status" value="1"/>
</dbReference>
<evidence type="ECO:0000313" key="4">
    <source>
        <dbReference type="EMBL" id="CAI8016342.1"/>
    </source>
</evidence>
<dbReference type="AlphaFoldDB" id="A0AA35RS74"/>
<dbReference type="Proteomes" id="UP001174909">
    <property type="component" value="Unassembled WGS sequence"/>
</dbReference>
<dbReference type="EMBL" id="CASHTH010001518">
    <property type="protein sequence ID" value="CAI8016342.1"/>
    <property type="molecule type" value="Genomic_DNA"/>
</dbReference>
<dbReference type="PANTHER" id="PTHR42693">
    <property type="entry name" value="ARYLSULFATASE FAMILY MEMBER"/>
    <property type="match status" value="1"/>
</dbReference>
<comment type="caution">
    <text evidence="4">The sequence shown here is derived from an EMBL/GenBank/DDBJ whole genome shotgun (WGS) entry which is preliminary data.</text>
</comment>
<dbReference type="InterPro" id="IPR050738">
    <property type="entry name" value="Sulfatase"/>
</dbReference>
<dbReference type="InterPro" id="IPR017850">
    <property type="entry name" value="Alkaline_phosphatase_core_sf"/>
</dbReference>
<keyword evidence="5" id="KW-1185">Reference proteome</keyword>
<dbReference type="InterPro" id="IPR000917">
    <property type="entry name" value="Sulfatase_N"/>
</dbReference>
<dbReference type="PANTHER" id="PTHR42693:SF33">
    <property type="entry name" value="ARYLSULFATASE"/>
    <property type="match status" value="1"/>
</dbReference>
<organism evidence="4 5">
    <name type="scientific">Geodia barretti</name>
    <name type="common">Barrett's horny sponge</name>
    <dbReference type="NCBI Taxonomy" id="519541"/>
    <lineage>
        <taxon>Eukaryota</taxon>
        <taxon>Metazoa</taxon>
        <taxon>Porifera</taxon>
        <taxon>Demospongiae</taxon>
        <taxon>Heteroscleromorpha</taxon>
        <taxon>Tetractinellida</taxon>
        <taxon>Astrophorina</taxon>
        <taxon>Geodiidae</taxon>
        <taxon>Geodia</taxon>
    </lineage>
</organism>
<evidence type="ECO:0000256" key="1">
    <source>
        <dbReference type="ARBA" id="ARBA00001913"/>
    </source>
</evidence>
<evidence type="ECO:0000313" key="5">
    <source>
        <dbReference type="Proteomes" id="UP001174909"/>
    </source>
</evidence>
<dbReference type="GO" id="GO:0004065">
    <property type="term" value="F:arylsulfatase activity"/>
    <property type="evidence" value="ECO:0007669"/>
    <property type="project" value="TreeGrafter"/>
</dbReference>
<name>A0AA35RS74_GEOBA</name>